<organism evidence="1 2">
    <name type="scientific">Caerostris extrusa</name>
    <name type="common">Bark spider</name>
    <name type="synonym">Caerostris bankana</name>
    <dbReference type="NCBI Taxonomy" id="172846"/>
    <lineage>
        <taxon>Eukaryota</taxon>
        <taxon>Metazoa</taxon>
        <taxon>Ecdysozoa</taxon>
        <taxon>Arthropoda</taxon>
        <taxon>Chelicerata</taxon>
        <taxon>Arachnida</taxon>
        <taxon>Araneae</taxon>
        <taxon>Araneomorphae</taxon>
        <taxon>Entelegynae</taxon>
        <taxon>Araneoidea</taxon>
        <taxon>Araneidae</taxon>
        <taxon>Caerostris</taxon>
    </lineage>
</organism>
<evidence type="ECO:0000313" key="1">
    <source>
        <dbReference type="EMBL" id="GIY12319.1"/>
    </source>
</evidence>
<name>A0AAV4QSR8_CAEEX</name>
<evidence type="ECO:0000313" key="2">
    <source>
        <dbReference type="Proteomes" id="UP001054945"/>
    </source>
</evidence>
<accession>A0AAV4QSR8</accession>
<sequence>MDIHGTLKAFSGCHGFKKLVKLPVRTPCSRHLFGPPPFSVSLEEESEITQRFVWDVRCLEKGFCQKDS</sequence>
<gene>
    <name evidence="1" type="ORF">CEXT_384861</name>
</gene>
<comment type="caution">
    <text evidence="1">The sequence shown here is derived from an EMBL/GenBank/DDBJ whole genome shotgun (WGS) entry which is preliminary data.</text>
</comment>
<reference evidence="1 2" key="1">
    <citation type="submission" date="2021-06" db="EMBL/GenBank/DDBJ databases">
        <title>Caerostris extrusa draft genome.</title>
        <authorList>
            <person name="Kono N."/>
            <person name="Arakawa K."/>
        </authorList>
    </citation>
    <scope>NUCLEOTIDE SEQUENCE [LARGE SCALE GENOMIC DNA]</scope>
</reference>
<dbReference type="AlphaFoldDB" id="A0AAV4QSR8"/>
<proteinExistence type="predicted"/>
<dbReference type="Proteomes" id="UP001054945">
    <property type="component" value="Unassembled WGS sequence"/>
</dbReference>
<keyword evidence="2" id="KW-1185">Reference proteome</keyword>
<protein>
    <submittedName>
        <fullName evidence="1">Uncharacterized protein</fullName>
    </submittedName>
</protein>
<dbReference type="EMBL" id="BPLR01006773">
    <property type="protein sequence ID" value="GIY12319.1"/>
    <property type="molecule type" value="Genomic_DNA"/>
</dbReference>